<reference evidence="14" key="1">
    <citation type="journal article" date="2023" name="Int. J. Syst. Evol. Microbiol.">
        <title>Collibacillus ludicampi gen. nov., sp. nov., a new soil bacterium of the family Alicyclobacillaceae.</title>
        <authorList>
            <person name="Jojima T."/>
            <person name="Ioku Y."/>
            <person name="Fukuta Y."/>
            <person name="Shirasaka N."/>
            <person name="Matsumura Y."/>
            <person name="Mori M."/>
        </authorList>
    </citation>
    <scope>NUCLEOTIDE SEQUENCE</scope>
    <source>
        <strain evidence="14">TP075</strain>
    </source>
</reference>
<evidence type="ECO:0000259" key="13">
    <source>
        <dbReference type="Pfam" id="PF00275"/>
    </source>
</evidence>
<comment type="catalytic activity">
    <reaction evidence="11 12">
        <text>phosphoenolpyruvate + UDP-N-acetyl-alpha-D-glucosamine = UDP-N-acetyl-3-O-(1-carboxyvinyl)-alpha-D-glucosamine + phosphate</text>
        <dbReference type="Rhea" id="RHEA:18681"/>
        <dbReference type="ChEBI" id="CHEBI:43474"/>
        <dbReference type="ChEBI" id="CHEBI:57705"/>
        <dbReference type="ChEBI" id="CHEBI:58702"/>
        <dbReference type="ChEBI" id="CHEBI:68483"/>
        <dbReference type="EC" id="2.5.1.7"/>
    </reaction>
</comment>
<feature type="binding site" evidence="12">
    <location>
        <begin position="121"/>
        <end position="125"/>
    </location>
    <ligand>
        <name>UDP-N-acetyl-alpha-D-glucosamine</name>
        <dbReference type="ChEBI" id="CHEBI:57705"/>
    </ligand>
</feature>
<evidence type="ECO:0000256" key="10">
    <source>
        <dbReference type="ARBA" id="ARBA00038367"/>
    </source>
</evidence>
<comment type="caution">
    <text evidence="12">Lacks conserved residue(s) required for the propagation of feature annotation.</text>
</comment>
<dbReference type="InterPro" id="IPR005750">
    <property type="entry name" value="UDP_GlcNAc_COvinyl_MurA"/>
</dbReference>
<feature type="binding site" evidence="12">
    <location>
        <position position="92"/>
    </location>
    <ligand>
        <name>UDP-N-acetyl-alpha-D-glucosamine</name>
        <dbReference type="ChEBI" id="CHEBI:57705"/>
    </ligand>
</feature>
<organism evidence="14 15">
    <name type="scientific">Collibacillus ludicampi</name>
    <dbReference type="NCBI Taxonomy" id="2771369"/>
    <lineage>
        <taxon>Bacteria</taxon>
        <taxon>Bacillati</taxon>
        <taxon>Bacillota</taxon>
        <taxon>Bacilli</taxon>
        <taxon>Bacillales</taxon>
        <taxon>Alicyclobacillaceae</taxon>
        <taxon>Collibacillus</taxon>
    </lineage>
</organism>
<feature type="active site" description="Proton donor" evidence="12">
    <location>
        <position position="116"/>
    </location>
</feature>
<comment type="similarity">
    <text evidence="10 12">Belongs to the EPSP synthase family. MurA subfamily.</text>
</comment>
<keyword evidence="3 12" id="KW-0963">Cytoplasm</keyword>
<dbReference type="InterPro" id="IPR001986">
    <property type="entry name" value="Enolpyruvate_Tfrase_dom"/>
</dbReference>
<feature type="binding site" evidence="12">
    <location>
        <position position="327"/>
    </location>
    <ligand>
        <name>UDP-N-acetyl-alpha-D-glucosamine</name>
        <dbReference type="ChEBI" id="CHEBI:57705"/>
    </ligand>
</feature>
<dbReference type="GO" id="GO:0071555">
    <property type="term" value="P:cell wall organization"/>
    <property type="evidence" value="ECO:0007669"/>
    <property type="project" value="UniProtKB-KW"/>
</dbReference>
<dbReference type="InterPro" id="IPR036968">
    <property type="entry name" value="Enolpyruvate_Tfrase_sf"/>
</dbReference>
<evidence type="ECO:0000256" key="1">
    <source>
        <dbReference type="ARBA" id="ARBA00004496"/>
    </source>
</evidence>
<feature type="domain" description="Enolpyruvate transferase" evidence="13">
    <location>
        <begin position="8"/>
        <end position="406"/>
    </location>
</feature>
<sequence length="419" mass="44941">MERLAIVGGRPLTGSVRVHGAKNAALPILAASVLAAGKSTITDVPDLKDIRVMSQILESLGAKVSIEGRTAQVDSSTIHTFEVPEEMMRQMRSSIFLMGPILARFGTVRVSKPGGCTIGSRPIDLHLKGLKALGANIEEKGGYIQCTTERLRGDHIYLDIPSVGTTENLMMAATLAEGTTTIGNAAREPEIVDLARFLNKMGAKISGAGEDTITIQGVEELRPTRHTIIPDRIVAGTFLLAGAITRGDIRLINVIPGHLGVVLTKLREAGVEIKVDRDIINVRSRGELRAVDRIQTAPYPGFPTDLQAPFMSLLTIAKGSSIVSETIFEERFKHVSELRRMGANIKVDLRTAFVQGVSELTAASVEASDLRAGAALVIAALAAKGVTHITGLQHIDRGYERIEDVLNSLGARAWRIKSG</sequence>
<evidence type="ECO:0000256" key="12">
    <source>
        <dbReference type="HAMAP-Rule" id="MF_00111"/>
    </source>
</evidence>
<evidence type="ECO:0000256" key="8">
    <source>
        <dbReference type="ARBA" id="ARBA00023306"/>
    </source>
</evidence>
<proteinExistence type="inferred from homology"/>
<dbReference type="AlphaFoldDB" id="A0AAV4LI14"/>
<dbReference type="Proteomes" id="UP001057291">
    <property type="component" value="Unassembled WGS sequence"/>
</dbReference>
<dbReference type="GO" id="GO:0009252">
    <property type="term" value="P:peptidoglycan biosynthetic process"/>
    <property type="evidence" value="ECO:0007669"/>
    <property type="project" value="UniProtKB-UniRule"/>
</dbReference>
<keyword evidence="8 12" id="KW-0131">Cell cycle</keyword>
<dbReference type="FunFam" id="3.65.10.10:FF:000001">
    <property type="entry name" value="UDP-N-acetylglucosamine 1-carboxyvinyltransferase"/>
    <property type="match status" value="1"/>
</dbReference>
<comment type="pathway">
    <text evidence="2 12">Cell wall biogenesis; peptidoglycan biosynthesis.</text>
</comment>
<dbReference type="GO" id="GO:0019277">
    <property type="term" value="P:UDP-N-acetylgalactosamine biosynthetic process"/>
    <property type="evidence" value="ECO:0007669"/>
    <property type="project" value="InterPro"/>
</dbReference>
<dbReference type="PANTHER" id="PTHR43783">
    <property type="entry name" value="UDP-N-ACETYLGLUCOSAMINE 1-CARBOXYVINYLTRANSFERASE"/>
    <property type="match status" value="1"/>
</dbReference>
<evidence type="ECO:0000313" key="15">
    <source>
        <dbReference type="Proteomes" id="UP001057291"/>
    </source>
</evidence>
<dbReference type="GO" id="GO:0005737">
    <property type="term" value="C:cytoplasm"/>
    <property type="evidence" value="ECO:0007669"/>
    <property type="project" value="UniProtKB-SubCell"/>
</dbReference>
<keyword evidence="15" id="KW-1185">Reference proteome</keyword>
<dbReference type="CDD" id="cd01555">
    <property type="entry name" value="UdpNAET"/>
    <property type="match status" value="1"/>
</dbReference>
<evidence type="ECO:0000256" key="6">
    <source>
        <dbReference type="ARBA" id="ARBA00022960"/>
    </source>
</evidence>
<dbReference type="PANTHER" id="PTHR43783:SF1">
    <property type="entry name" value="UDP-N-ACETYLGLUCOSAMINE 1-CARBOXYVINYLTRANSFERASE"/>
    <property type="match status" value="1"/>
</dbReference>
<dbReference type="SUPFAM" id="SSF55205">
    <property type="entry name" value="EPT/RTPC-like"/>
    <property type="match status" value="1"/>
</dbReference>
<accession>A0AAV4LI14</accession>
<dbReference type="Gene3D" id="3.65.10.10">
    <property type="entry name" value="Enolpyruvate transferase domain"/>
    <property type="match status" value="2"/>
</dbReference>
<dbReference type="RefSeq" id="WP_282200428.1">
    <property type="nucleotide sequence ID" value="NZ_BOQE01000001.1"/>
</dbReference>
<dbReference type="GO" id="GO:0008360">
    <property type="term" value="P:regulation of cell shape"/>
    <property type="evidence" value="ECO:0007669"/>
    <property type="project" value="UniProtKB-KW"/>
</dbReference>
<evidence type="ECO:0000256" key="7">
    <source>
        <dbReference type="ARBA" id="ARBA00022984"/>
    </source>
</evidence>
<dbReference type="GO" id="GO:0051301">
    <property type="term" value="P:cell division"/>
    <property type="evidence" value="ECO:0007669"/>
    <property type="project" value="UniProtKB-KW"/>
</dbReference>
<dbReference type="InterPro" id="IPR013792">
    <property type="entry name" value="RNA3'P_cycl/enolpyr_Trfase_a/b"/>
</dbReference>
<evidence type="ECO:0000313" key="14">
    <source>
        <dbReference type="EMBL" id="GIM47455.1"/>
    </source>
</evidence>
<dbReference type="EC" id="2.5.1.7" evidence="12"/>
<evidence type="ECO:0000256" key="9">
    <source>
        <dbReference type="ARBA" id="ARBA00023316"/>
    </source>
</evidence>
<keyword evidence="5 12" id="KW-0808">Transferase</keyword>
<dbReference type="GO" id="GO:0008760">
    <property type="term" value="F:UDP-N-acetylglucosamine 1-carboxyvinyltransferase activity"/>
    <property type="evidence" value="ECO:0007669"/>
    <property type="project" value="UniProtKB-UniRule"/>
</dbReference>
<evidence type="ECO:0000256" key="3">
    <source>
        <dbReference type="ARBA" id="ARBA00022490"/>
    </source>
</evidence>
<dbReference type="InterPro" id="IPR050068">
    <property type="entry name" value="MurA_subfamily"/>
</dbReference>
<dbReference type="EMBL" id="BOQE01000001">
    <property type="protein sequence ID" value="GIM47455.1"/>
    <property type="molecule type" value="Genomic_DNA"/>
</dbReference>
<comment type="function">
    <text evidence="12">Cell wall formation. Adds enolpyruvyl to UDP-N-acetylglucosamine.</text>
</comment>
<evidence type="ECO:0000256" key="11">
    <source>
        <dbReference type="ARBA" id="ARBA00047527"/>
    </source>
</evidence>
<dbReference type="Pfam" id="PF00275">
    <property type="entry name" value="EPSP_synthase"/>
    <property type="match status" value="1"/>
</dbReference>
<evidence type="ECO:0000256" key="4">
    <source>
        <dbReference type="ARBA" id="ARBA00022618"/>
    </source>
</evidence>
<evidence type="ECO:0000256" key="2">
    <source>
        <dbReference type="ARBA" id="ARBA00004752"/>
    </source>
</evidence>
<dbReference type="HAMAP" id="MF_00111">
    <property type="entry name" value="MurA"/>
    <property type="match status" value="1"/>
</dbReference>
<dbReference type="NCBIfam" id="TIGR01072">
    <property type="entry name" value="murA"/>
    <property type="match status" value="1"/>
</dbReference>
<keyword evidence="9 12" id="KW-0961">Cell wall biogenesis/degradation</keyword>
<comment type="subcellular location">
    <subcellularLocation>
        <location evidence="1 12">Cytoplasm</location>
    </subcellularLocation>
</comment>
<feature type="binding site" evidence="12">
    <location>
        <begin position="22"/>
        <end position="23"/>
    </location>
    <ligand>
        <name>phosphoenolpyruvate</name>
        <dbReference type="ChEBI" id="CHEBI:58702"/>
    </ligand>
</feature>
<keyword evidence="6 12" id="KW-0133">Cell shape</keyword>
<comment type="caution">
    <text evidence="14">The sequence shown here is derived from an EMBL/GenBank/DDBJ whole genome shotgun (WGS) entry which is preliminary data.</text>
</comment>
<evidence type="ECO:0000256" key="5">
    <source>
        <dbReference type="ARBA" id="ARBA00022679"/>
    </source>
</evidence>
<protein>
    <recommendedName>
        <fullName evidence="12">UDP-N-acetylglucosamine 1-carboxyvinyltransferase</fullName>
        <ecNumber evidence="12">2.5.1.7</ecNumber>
    </recommendedName>
    <alternativeName>
        <fullName evidence="12">Enoylpyruvate transferase</fullName>
    </alternativeName>
    <alternativeName>
        <fullName evidence="12">UDP-N-acetylglucosamine enolpyruvyl transferase</fullName>
        <shortName evidence="12">EPT</shortName>
    </alternativeName>
</protein>
<feature type="modified residue" description="2-(S-cysteinyl)pyruvic acid O-phosphothioketal" evidence="12">
    <location>
        <position position="116"/>
    </location>
</feature>
<name>A0AAV4LI14_9BACL</name>
<gene>
    <name evidence="12" type="primary">murA</name>
    <name evidence="14" type="ORF">DNHGIG_30040</name>
</gene>
<feature type="binding site" evidence="12">
    <location>
        <position position="305"/>
    </location>
    <ligand>
        <name>UDP-N-acetyl-alpha-D-glucosamine</name>
        <dbReference type="ChEBI" id="CHEBI:57705"/>
    </ligand>
</feature>
<keyword evidence="7 12" id="KW-0573">Peptidoglycan synthesis</keyword>
<keyword evidence="12" id="KW-0670">Pyruvate</keyword>
<keyword evidence="4 12" id="KW-0132">Cell division</keyword>
<dbReference type="NCBIfam" id="NF006873">
    <property type="entry name" value="PRK09369.1"/>
    <property type="match status" value="1"/>
</dbReference>